<dbReference type="Proteomes" id="UP001056819">
    <property type="component" value="Chromosome"/>
</dbReference>
<feature type="transmembrane region" description="Helical" evidence="1">
    <location>
        <begin position="15"/>
        <end position="32"/>
    </location>
</feature>
<proteinExistence type="predicted"/>
<organism evidence="2 3">
    <name type="scientific">Conchiformibius steedae DSM 2580</name>
    <dbReference type="NCBI Taxonomy" id="1121352"/>
    <lineage>
        <taxon>Bacteria</taxon>
        <taxon>Pseudomonadati</taxon>
        <taxon>Pseudomonadota</taxon>
        <taxon>Betaproteobacteria</taxon>
        <taxon>Neisseriales</taxon>
        <taxon>Neisseriaceae</taxon>
        <taxon>Conchiformibius</taxon>
    </lineage>
</organism>
<evidence type="ECO:0000313" key="2">
    <source>
        <dbReference type="EMBL" id="URD67803.1"/>
    </source>
</evidence>
<accession>A0AAE9HWC2</accession>
<gene>
    <name evidence="2" type="ORF">LNQ82_01170</name>
</gene>
<keyword evidence="1" id="KW-1133">Transmembrane helix</keyword>
<dbReference type="EMBL" id="CP097501">
    <property type="protein sequence ID" value="URD67803.1"/>
    <property type="molecule type" value="Genomic_DNA"/>
</dbReference>
<name>A0AAE9HWC2_9NEIS</name>
<dbReference type="RefSeq" id="WP_169733456.1">
    <property type="nucleotide sequence ID" value="NZ_CP097501.1"/>
</dbReference>
<keyword evidence="1" id="KW-0472">Membrane</keyword>
<keyword evidence="1" id="KW-0812">Transmembrane</keyword>
<reference evidence="2" key="1">
    <citation type="submission" date="2022-05" db="EMBL/GenBank/DDBJ databases">
        <title>Alysiella filiformis genome sequencing.</title>
        <authorList>
            <person name="Viehboeck T."/>
        </authorList>
    </citation>
    <scope>NUCLEOTIDE SEQUENCE</scope>
    <source>
        <strain evidence="2">DSM 2580</strain>
    </source>
</reference>
<evidence type="ECO:0000256" key="1">
    <source>
        <dbReference type="SAM" id="Phobius"/>
    </source>
</evidence>
<sequence length="57" mass="6809">MKEKLYWHQPWQDNLIETLMIVLVLVFLAYVVKLAFFDRDDEDTPVNAETHDKETQA</sequence>
<evidence type="ECO:0000313" key="3">
    <source>
        <dbReference type="Proteomes" id="UP001056819"/>
    </source>
</evidence>
<protein>
    <submittedName>
        <fullName evidence="2">Uncharacterized protein</fullName>
    </submittedName>
</protein>
<dbReference type="AlphaFoldDB" id="A0AAE9HWC2"/>